<proteinExistence type="predicted"/>
<evidence type="ECO:0000256" key="6">
    <source>
        <dbReference type="ARBA" id="ARBA00023136"/>
    </source>
</evidence>
<reference evidence="10" key="1">
    <citation type="journal article" date="2019" name="Int. J. Syst. Evol. Microbiol.">
        <title>The Global Catalogue of Microorganisms (GCM) 10K type strain sequencing project: providing services to taxonomists for standard genome sequencing and annotation.</title>
        <authorList>
            <consortium name="The Broad Institute Genomics Platform"/>
            <consortium name="The Broad Institute Genome Sequencing Center for Infectious Disease"/>
            <person name="Wu L."/>
            <person name="Ma J."/>
        </authorList>
    </citation>
    <scope>NUCLEOTIDE SEQUENCE [LARGE SCALE GENOMIC DNA]</scope>
    <source>
        <strain evidence="10">CCUG 42001</strain>
    </source>
</reference>
<feature type="transmembrane region" description="Helical" evidence="7">
    <location>
        <begin position="307"/>
        <end position="329"/>
    </location>
</feature>
<dbReference type="PANTHER" id="PTHR23513:SF6">
    <property type="entry name" value="MAJOR FACILITATOR SUPERFAMILY ASSOCIATED DOMAIN-CONTAINING PROTEIN"/>
    <property type="match status" value="1"/>
</dbReference>
<keyword evidence="5 7" id="KW-1133">Transmembrane helix</keyword>
<keyword evidence="10" id="KW-1185">Reference proteome</keyword>
<dbReference type="InterPro" id="IPR036259">
    <property type="entry name" value="MFS_trans_sf"/>
</dbReference>
<feature type="transmembrane region" description="Helical" evidence="7">
    <location>
        <begin position="257"/>
        <end position="276"/>
    </location>
</feature>
<evidence type="ECO:0000256" key="3">
    <source>
        <dbReference type="ARBA" id="ARBA00022475"/>
    </source>
</evidence>
<keyword evidence="6 7" id="KW-0472">Membrane</keyword>
<dbReference type="PROSITE" id="PS50850">
    <property type="entry name" value="MFS"/>
    <property type="match status" value="1"/>
</dbReference>
<feature type="transmembrane region" description="Helical" evidence="7">
    <location>
        <begin position="223"/>
        <end position="245"/>
    </location>
</feature>
<accession>A0ABW1WAP6</accession>
<dbReference type="PANTHER" id="PTHR23513">
    <property type="entry name" value="INTEGRAL MEMBRANE EFFLUX PROTEIN-RELATED"/>
    <property type="match status" value="1"/>
</dbReference>
<evidence type="ECO:0000313" key="9">
    <source>
        <dbReference type="EMBL" id="MFC6385431.1"/>
    </source>
</evidence>
<feature type="transmembrane region" description="Helical" evidence="7">
    <location>
        <begin position="167"/>
        <end position="187"/>
    </location>
</feature>
<feature type="transmembrane region" description="Helical" evidence="7">
    <location>
        <begin position="43"/>
        <end position="63"/>
    </location>
</feature>
<evidence type="ECO:0000256" key="4">
    <source>
        <dbReference type="ARBA" id="ARBA00022692"/>
    </source>
</evidence>
<evidence type="ECO:0000313" key="10">
    <source>
        <dbReference type="Proteomes" id="UP001596267"/>
    </source>
</evidence>
<feature type="transmembrane region" description="Helical" evidence="7">
    <location>
        <begin position="375"/>
        <end position="397"/>
    </location>
</feature>
<sequence>MMKGLIRNKNFMILFIGRLITNIGDSMYYIAAMWLVYKLGGSAFYSGLAGFLTMLPQALQFICGPMIDRSSIRKLLINTQLIQALLLSIIPIAYRFHVLSISLILIIMPLAAFLNQFSFPAENALIPRILPRDQRVSANSLMSVAVQGTDAAFNAISGVLVALVGAMALYTADIITFLITALLFAALQLPENHVEKANQSLGAQTKRYFIDLKEGFQLVLHSLLGKILVAGAITNFAFGAMMASLPAYADSLGGAKTYGFLLAGMSIGVLVGAAIAGLFERFAFGHLMVISYAAGFIFWIGSALIPIFILKIVLFAMSMVPIGLNNVLSFAMMQNVIPEKLLARSVSVMASISSCIMPLGSLLGGSLAALFGPQLIFTLTSVSLLFIAVYVSLVPILRRIPSVHNVCPDDFGF</sequence>
<name>A0ABW1WAP6_9BACL</name>
<organism evidence="9 10">
    <name type="scientific">Sporolactobacillus kofuensis</name>
    <dbReference type="NCBI Taxonomy" id="269672"/>
    <lineage>
        <taxon>Bacteria</taxon>
        <taxon>Bacillati</taxon>
        <taxon>Bacillota</taxon>
        <taxon>Bacilli</taxon>
        <taxon>Bacillales</taxon>
        <taxon>Sporolactobacillaceae</taxon>
        <taxon>Sporolactobacillus</taxon>
    </lineage>
</organism>
<feature type="transmembrane region" description="Helical" evidence="7">
    <location>
        <begin position="283"/>
        <end position="301"/>
    </location>
</feature>
<feature type="transmembrane region" description="Helical" evidence="7">
    <location>
        <begin position="341"/>
        <end position="363"/>
    </location>
</feature>
<keyword evidence="4 7" id="KW-0812">Transmembrane</keyword>
<comment type="caution">
    <text evidence="9">The sequence shown here is derived from an EMBL/GenBank/DDBJ whole genome shotgun (WGS) entry which is preliminary data.</text>
</comment>
<feature type="domain" description="Major facilitator superfamily (MFS) profile" evidence="8">
    <location>
        <begin position="10"/>
        <end position="398"/>
    </location>
</feature>
<dbReference type="SUPFAM" id="SSF103473">
    <property type="entry name" value="MFS general substrate transporter"/>
    <property type="match status" value="1"/>
</dbReference>
<comment type="subcellular location">
    <subcellularLocation>
        <location evidence="1">Cell membrane</location>
        <topology evidence="1">Multi-pass membrane protein</topology>
    </subcellularLocation>
</comment>
<dbReference type="Proteomes" id="UP001596267">
    <property type="component" value="Unassembled WGS sequence"/>
</dbReference>
<keyword evidence="2" id="KW-0813">Transport</keyword>
<evidence type="ECO:0000256" key="5">
    <source>
        <dbReference type="ARBA" id="ARBA00022989"/>
    </source>
</evidence>
<dbReference type="Pfam" id="PF05977">
    <property type="entry name" value="MFS_3"/>
    <property type="match status" value="1"/>
</dbReference>
<dbReference type="InterPro" id="IPR020846">
    <property type="entry name" value="MFS_dom"/>
</dbReference>
<evidence type="ECO:0000256" key="1">
    <source>
        <dbReference type="ARBA" id="ARBA00004651"/>
    </source>
</evidence>
<dbReference type="CDD" id="cd06173">
    <property type="entry name" value="MFS_MefA_like"/>
    <property type="match status" value="1"/>
</dbReference>
<evidence type="ECO:0000256" key="2">
    <source>
        <dbReference type="ARBA" id="ARBA00022448"/>
    </source>
</evidence>
<dbReference type="Gene3D" id="1.20.1250.20">
    <property type="entry name" value="MFS general substrate transporter like domains"/>
    <property type="match status" value="1"/>
</dbReference>
<gene>
    <name evidence="9" type="ORF">ACFP7A_02355</name>
</gene>
<dbReference type="EMBL" id="JBHSTQ010000002">
    <property type="protein sequence ID" value="MFC6385431.1"/>
    <property type="molecule type" value="Genomic_DNA"/>
</dbReference>
<dbReference type="InterPro" id="IPR010290">
    <property type="entry name" value="TM_effector"/>
</dbReference>
<evidence type="ECO:0000256" key="7">
    <source>
        <dbReference type="SAM" id="Phobius"/>
    </source>
</evidence>
<evidence type="ECO:0000259" key="8">
    <source>
        <dbReference type="PROSITE" id="PS50850"/>
    </source>
</evidence>
<protein>
    <submittedName>
        <fullName evidence="9">MFS transporter</fullName>
    </submittedName>
</protein>
<keyword evidence="3" id="KW-1003">Cell membrane</keyword>
<dbReference type="RefSeq" id="WP_253052225.1">
    <property type="nucleotide sequence ID" value="NZ_JAMXWN010000001.1"/>
</dbReference>
<feature type="transmembrane region" description="Helical" evidence="7">
    <location>
        <begin position="12"/>
        <end position="37"/>
    </location>
</feature>